<feature type="transmembrane region" description="Helical" evidence="1">
    <location>
        <begin position="12"/>
        <end position="30"/>
    </location>
</feature>
<keyword evidence="1" id="KW-1133">Transmembrane helix</keyword>
<gene>
    <name evidence="2" type="ORF">ACFQRB_06580</name>
</gene>
<organism evidence="2 3">
    <name type="scientific">Halobaculum litoreum</name>
    <dbReference type="NCBI Taxonomy" id="3031998"/>
    <lineage>
        <taxon>Archaea</taxon>
        <taxon>Methanobacteriati</taxon>
        <taxon>Methanobacteriota</taxon>
        <taxon>Stenosarchaea group</taxon>
        <taxon>Halobacteria</taxon>
        <taxon>Halobacteriales</taxon>
        <taxon>Haloferacaceae</taxon>
        <taxon>Halobaculum</taxon>
    </lineage>
</organism>
<dbReference type="RefSeq" id="WP_284012191.1">
    <property type="nucleotide sequence ID" value="NZ_CP126156.1"/>
</dbReference>
<feature type="transmembrane region" description="Helical" evidence="1">
    <location>
        <begin position="130"/>
        <end position="152"/>
    </location>
</feature>
<dbReference type="Proteomes" id="UP001596368">
    <property type="component" value="Unassembled WGS sequence"/>
</dbReference>
<dbReference type="EMBL" id="JBHSZG010000001">
    <property type="protein sequence ID" value="MFC7136302.1"/>
    <property type="molecule type" value="Genomic_DNA"/>
</dbReference>
<keyword evidence="1" id="KW-0472">Membrane</keyword>
<feature type="transmembrane region" description="Helical" evidence="1">
    <location>
        <begin position="51"/>
        <end position="68"/>
    </location>
</feature>
<dbReference type="AlphaFoldDB" id="A0ABD5XMG9"/>
<feature type="transmembrane region" description="Helical" evidence="1">
    <location>
        <begin position="88"/>
        <end position="109"/>
    </location>
</feature>
<name>A0ABD5XMG9_9EURY</name>
<evidence type="ECO:0000313" key="2">
    <source>
        <dbReference type="EMBL" id="MFC7136302.1"/>
    </source>
</evidence>
<evidence type="ECO:0000313" key="3">
    <source>
        <dbReference type="Proteomes" id="UP001596368"/>
    </source>
</evidence>
<keyword evidence="3" id="KW-1185">Reference proteome</keyword>
<evidence type="ECO:0000256" key="1">
    <source>
        <dbReference type="SAM" id="Phobius"/>
    </source>
</evidence>
<reference evidence="2 3" key="1">
    <citation type="journal article" date="2019" name="Int. J. Syst. Evol. Microbiol.">
        <title>The Global Catalogue of Microorganisms (GCM) 10K type strain sequencing project: providing services to taxonomists for standard genome sequencing and annotation.</title>
        <authorList>
            <consortium name="The Broad Institute Genomics Platform"/>
            <consortium name="The Broad Institute Genome Sequencing Center for Infectious Disease"/>
            <person name="Wu L."/>
            <person name="Ma J."/>
        </authorList>
    </citation>
    <scope>NUCLEOTIDE SEQUENCE [LARGE SCALE GENOMIC DNA]</scope>
    <source>
        <strain evidence="2 3">DT92</strain>
    </source>
</reference>
<comment type="caution">
    <text evidence="2">The sequence shown here is derived from an EMBL/GenBank/DDBJ whole genome shotgun (WGS) entry which is preliminary data.</text>
</comment>
<dbReference type="GeneID" id="81122152"/>
<protein>
    <submittedName>
        <fullName evidence="2">Uncharacterized protein</fullName>
    </submittedName>
</protein>
<sequence>MPSIATRLADGVGAALANLPLALVPLALALTDVQKIRAVLAFSGFRTGVRFTLPASVLTVWGFVSTPATGVSVNAGVPTTGLTDPATVAAAAGGLLVTAVLSAGYFGSVADALAGRRYRFVEHVRRHFRAFLVVTVAPVAVFAPAALLVAAAPASAPVVLLPCSSSPSARRTCCSRRRT</sequence>
<proteinExistence type="predicted"/>
<accession>A0ABD5XMG9</accession>
<keyword evidence="1" id="KW-0812">Transmembrane</keyword>